<evidence type="ECO:0000313" key="13">
    <source>
        <dbReference type="EMBL" id="SHK88817.1"/>
    </source>
</evidence>
<accession>A0A1M6W510</accession>
<evidence type="ECO:0000256" key="2">
    <source>
        <dbReference type="ARBA" id="ARBA00011017"/>
    </source>
</evidence>
<dbReference type="EMBL" id="FRBH01000004">
    <property type="protein sequence ID" value="SHK88817.1"/>
    <property type="molecule type" value="Genomic_DNA"/>
</dbReference>
<dbReference type="EC" id="1.8.4.12" evidence="9"/>
<gene>
    <name evidence="10" type="primary">msrA</name>
    <name evidence="9" type="synonym">msrB</name>
    <name evidence="12" type="ORF">GCM10010984_03270</name>
    <name evidence="13" type="ORF">SAMN05443634_104166</name>
</gene>
<dbReference type="PANTHER" id="PTHR10173">
    <property type="entry name" value="METHIONINE SULFOXIDE REDUCTASE"/>
    <property type="match status" value="1"/>
</dbReference>
<name>A0A1M6W510_9FLAO</name>
<comment type="caution">
    <text evidence="9">Lacks conserved residue(s) required for the propagation of feature annotation.</text>
</comment>
<reference evidence="14" key="3">
    <citation type="submission" date="2016-11" db="EMBL/GenBank/DDBJ databases">
        <authorList>
            <person name="Varghese N."/>
            <person name="Submissions S."/>
        </authorList>
    </citation>
    <scope>NUCLEOTIDE SEQUENCE [LARGE SCALE GENOMIC DNA]</scope>
    <source>
        <strain evidence="14">DSM 27989</strain>
    </source>
</reference>
<dbReference type="RefSeq" id="WP_072930639.1">
    <property type="nucleotide sequence ID" value="NZ_BMFL01000002.1"/>
</dbReference>
<comment type="similarity">
    <text evidence="1">In the C-terminal section; belongs to the MsrB Met sulfoxide reductase family.</text>
</comment>
<sequence>MRNLFIIGTILITGVLFASFGCKSNKNKEKLISTNENIMDSNSNEIYFAGGCFWGTEHFFKQVRGVTKTTTGYANGKIKNPTYEDVVSGDTGFAETVKVTYDPKVVDLGLLIDLYLKTIDPTSLNKQGNDRGTQYRTGIYFNNKQDEKLIKEKLAALSKQYDQKIVIEAEPIHNFYDAENYHQDYLTKNPGGYCHITPAMFEIARNANPASKSEYTKKDKEELKKVLTPLQYEVTQNSATERPYSNEYDKEFREGIYVDITTGEPLFASSDKYDAGCGWPSFSKPISPKLIQEEKDNTLGMERTEVRSKTGDAHLGHVFDDGPKEKGGLRYCINSASLKFIPLAEMKAKGYEKYIPLVEKKK</sequence>
<evidence type="ECO:0000256" key="4">
    <source>
        <dbReference type="ARBA" id="ARBA00023268"/>
    </source>
</evidence>
<reference evidence="13" key="2">
    <citation type="submission" date="2016-11" db="EMBL/GenBank/DDBJ databases">
        <authorList>
            <person name="Jaros S."/>
            <person name="Januszkiewicz K."/>
            <person name="Wedrychowicz H."/>
        </authorList>
    </citation>
    <scope>NUCLEOTIDE SEQUENCE [LARGE SCALE GENOMIC DNA]</scope>
    <source>
        <strain evidence="13">DSM 27989</strain>
    </source>
</reference>
<comment type="catalytic activity">
    <reaction evidence="7 9">
        <text>L-methionyl-[protein] + [thioredoxin]-disulfide + H2O = L-methionyl-(R)-S-oxide-[protein] + [thioredoxin]-dithiol</text>
        <dbReference type="Rhea" id="RHEA:24164"/>
        <dbReference type="Rhea" id="RHEA-COMP:10698"/>
        <dbReference type="Rhea" id="RHEA-COMP:10700"/>
        <dbReference type="Rhea" id="RHEA-COMP:12313"/>
        <dbReference type="Rhea" id="RHEA-COMP:12314"/>
        <dbReference type="ChEBI" id="CHEBI:15377"/>
        <dbReference type="ChEBI" id="CHEBI:16044"/>
        <dbReference type="ChEBI" id="CHEBI:29950"/>
        <dbReference type="ChEBI" id="CHEBI:45764"/>
        <dbReference type="ChEBI" id="CHEBI:50058"/>
        <dbReference type="EC" id="1.8.4.12"/>
    </reaction>
</comment>
<feature type="active site" description="Nucleophile" evidence="9">
    <location>
        <position position="332"/>
    </location>
</feature>
<dbReference type="GO" id="GO:0030091">
    <property type="term" value="P:protein repair"/>
    <property type="evidence" value="ECO:0007669"/>
    <property type="project" value="InterPro"/>
</dbReference>
<dbReference type="STRING" id="1434701.SAMN05443634_104166"/>
<dbReference type="InterPro" id="IPR028427">
    <property type="entry name" value="Met_Sox_Rdtase_MsrB"/>
</dbReference>
<protein>
    <recommendedName>
        <fullName evidence="9 10">Multifunctional fusion protein</fullName>
    </recommendedName>
    <domain>
        <recommendedName>
            <fullName evidence="10">Peptide methionine sulfoxide reductase MsrA</fullName>
            <shortName evidence="10">Protein-methionine-S-oxide reductase</shortName>
            <ecNumber evidence="10">1.8.4.11</ecNumber>
        </recommendedName>
        <alternativeName>
            <fullName evidence="10">Peptide-methionine (S)-S-oxide reductase</fullName>
            <shortName evidence="10">Peptide Met(O) reductase</shortName>
        </alternativeName>
    </domain>
    <domain>
        <recommendedName>
            <fullName evidence="9">Peptide methionine sulfoxide reductase MsrB</fullName>
            <ecNumber evidence="9">1.8.4.12</ecNumber>
        </recommendedName>
        <alternativeName>
            <fullName evidence="9">Peptide-methionine (R)-S-oxide reductase</fullName>
        </alternativeName>
    </domain>
</protein>
<keyword evidence="3 9" id="KW-0560">Oxidoreductase</keyword>
<dbReference type="Pfam" id="PF01641">
    <property type="entry name" value="SelR"/>
    <property type="match status" value="1"/>
</dbReference>
<evidence type="ECO:0000256" key="3">
    <source>
        <dbReference type="ARBA" id="ARBA00023002"/>
    </source>
</evidence>
<dbReference type="PANTHER" id="PTHR10173:SF59">
    <property type="entry name" value="PEPTIDE METHIONINE SULFOXIDE REDUCTASE MSRA_MSRB"/>
    <property type="match status" value="1"/>
</dbReference>
<dbReference type="GO" id="GO:0008113">
    <property type="term" value="F:peptide-methionine (S)-S-oxide reductase activity"/>
    <property type="evidence" value="ECO:0007669"/>
    <property type="project" value="UniProtKB-UniRule"/>
</dbReference>
<dbReference type="Pfam" id="PF01625">
    <property type="entry name" value="PMSR"/>
    <property type="match status" value="1"/>
</dbReference>
<feature type="active site" evidence="10">
    <location>
        <position position="52"/>
    </location>
</feature>
<comment type="catalytic activity">
    <reaction evidence="6 10">
        <text>L-methionyl-[protein] + [thioredoxin]-disulfide + H2O = L-methionyl-(S)-S-oxide-[protein] + [thioredoxin]-dithiol</text>
        <dbReference type="Rhea" id="RHEA:14217"/>
        <dbReference type="Rhea" id="RHEA-COMP:10698"/>
        <dbReference type="Rhea" id="RHEA-COMP:10700"/>
        <dbReference type="Rhea" id="RHEA-COMP:12313"/>
        <dbReference type="Rhea" id="RHEA-COMP:12315"/>
        <dbReference type="ChEBI" id="CHEBI:15377"/>
        <dbReference type="ChEBI" id="CHEBI:16044"/>
        <dbReference type="ChEBI" id="CHEBI:29950"/>
        <dbReference type="ChEBI" id="CHEBI:44120"/>
        <dbReference type="ChEBI" id="CHEBI:50058"/>
        <dbReference type="EC" id="1.8.4.11"/>
    </reaction>
</comment>
<feature type="domain" description="MsrB" evidence="11">
    <location>
        <begin position="220"/>
        <end position="343"/>
    </location>
</feature>
<dbReference type="GO" id="GO:0033743">
    <property type="term" value="F:peptide-methionine (R)-S-oxide reductase activity"/>
    <property type="evidence" value="ECO:0007669"/>
    <property type="project" value="UniProtKB-UniRule"/>
</dbReference>
<dbReference type="PROSITE" id="PS51257">
    <property type="entry name" value="PROKAR_LIPOPROTEIN"/>
    <property type="match status" value="1"/>
</dbReference>
<evidence type="ECO:0000256" key="5">
    <source>
        <dbReference type="ARBA" id="ARBA00024679"/>
    </source>
</evidence>
<comment type="function">
    <text evidence="5 10">Has an important function as a repair enzyme for proteins that have been inactivated by oxidation. Catalyzes the reversible oxidation-reduction of methionine sulfoxide in proteins to methionine.</text>
</comment>
<dbReference type="InterPro" id="IPR002579">
    <property type="entry name" value="Met_Sox_Rdtase_MsrB_dom"/>
</dbReference>
<dbReference type="PROSITE" id="PS51790">
    <property type="entry name" value="MSRB"/>
    <property type="match status" value="1"/>
</dbReference>
<dbReference type="Proteomes" id="UP000650994">
    <property type="component" value="Unassembled WGS sequence"/>
</dbReference>
<dbReference type="NCBIfam" id="TIGR00401">
    <property type="entry name" value="msrA"/>
    <property type="match status" value="1"/>
</dbReference>
<evidence type="ECO:0000256" key="8">
    <source>
        <dbReference type="ARBA" id="ARBA00048782"/>
    </source>
</evidence>
<dbReference type="GO" id="GO:0006979">
    <property type="term" value="P:response to oxidative stress"/>
    <property type="evidence" value="ECO:0007669"/>
    <property type="project" value="InterPro"/>
</dbReference>
<keyword evidence="15" id="KW-1185">Reference proteome</keyword>
<dbReference type="HAMAP" id="MF_01401">
    <property type="entry name" value="MsrA"/>
    <property type="match status" value="1"/>
</dbReference>
<dbReference type="OrthoDB" id="4174719at2"/>
<dbReference type="Gene3D" id="2.170.150.20">
    <property type="entry name" value="Peptide methionine sulfoxide reductase"/>
    <property type="match status" value="1"/>
</dbReference>
<dbReference type="HAMAP" id="MF_01400">
    <property type="entry name" value="MsrB"/>
    <property type="match status" value="1"/>
</dbReference>
<dbReference type="FunFam" id="2.170.150.20:FF:000003">
    <property type="entry name" value="Peptide methionine sulfoxide reductase MsrB"/>
    <property type="match status" value="1"/>
</dbReference>
<reference evidence="12" key="5">
    <citation type="submission" date="2024-05" db="EMBL/GenBank/DDBJ databases">
        <authorList>
            <person name="Sun Q."/>
            <person name="Zhou Y."/>
        </authorList>
    </citation>
    <scope>NUCLEOTIDE SEQUENCE</scope>
    <source>
        <strain evidence="12">CGMCC 1.12707</strain>
    </source>
</reference>
<dbReference type="AlphaFoldDB" id="A0A1M6W510"/>
<evidence type="ECO:0000256" key="9">
    <source>
        <dbReference type="HAMAP-Rule" id="MF_01400"/>
    </source>
</evidence>
<evidence type="ECO:0000256" key="10">
    <source>
        <dbReference type="HAMAP-Rule" id="MF_01401"/>
    </source>
</evidence>
<evidence type="ECO:0000313" key="14">
    <source>
        <dbReference type="Proteomes" id="UP000184120"/>
    </source>
</evidence>
<comment type="catalytic activity">
    <reaction evidence="8 10">
        <text>[thioredoxin]-disulfide + L-methionine + H2O = L-methionine (S)-S-oxide + [thioredoxin]-dithiol</text>
        <dbReference type="Rhea" id="RHEA:19993"/>
        <dbReference type="Rhea" id="RHEA-COMP:10698"/>
        <dbReference type="Rhea" id="RHEA-COMP:10700"/>
        <dbReference type="ChEBI" id="CHEBI:15377"/>
        <dbReference type="ChEBI" id="CHEBI:29950"/>
        <dbReference type="ChEBI" id="CHEBI:50058"/>
        <dbReference type="ChEBI" id="CHEBI:57844"/>
        <dbReference type="ChEBI" id="CHEBI:58772"/>
        <dbReference type="EC" id="1.8.4.11"/>
    </reaction>
</comment>
<dbReference type="NCBIfam" id="TIGR00357">
    <property type="entry name" value="peptide-methionine (R)-S-oxide reductase MsrB"/>
    <property type="match status" value="1"/>
</dbReference>
<evidence type="ECO:0000313" key="12">
    <source>
        <dbReference type="EMBL" id="GGE88977.1"/>
    </source>
</evidence>
<dbReference type="Gene3D" id="3.30.1060.10">
    <property type="entry name" value="Peptide methionine sulphoxide reductase MsrA"/>
    <property type="match status" value="1"/>
</dbReference>
<dbReference type="InterPro" id="IPR011057">
    <property type="entry name" value="Mss4-like_sf"/>
</dbReference>
<dbReference type="SUPFAM" id="SSF51316">
    <property type="entry name" value="Mss4-like"/>
    <property type="match status" value="1"/>
</dbReference>
<dbReference type="GO" id="GO:0005737">
    <property type="term" value="C:cytoplasm"/>
    <property type="evidence" value="ECO:0007669"/>
    <property type="project" value="TreeGrafter"/>
</dbReference>
<evidence type="ECO:0000259" key="11">
    <source>
        <dbReference type="PROSITE" id="PS51790"/>
    </source>
</evidence>
<evidence type="ECO:0000256" key="6">
    <source>
        <dbReference type="ARBA" id="ARBA00047806"/>
    </source>
</evidence>
<dbReference type="EC" id="1.8.4.11" evidence="10"/>
<dbReference type="EMBL" id="BMFL01000002">
    <property type="protein sequence ID" value="GGE88977.1"/>
    <property type="molecule type" value="Genomic_DNA"/>
</dbReference>
<reference evidence="12" key="1">
    <citation type="journal article" date="2014" name="Int. J. Syst. Evol. Microbiol.">
        <title>Complete genome of a new Firmicutes species belonging to the dominant human colonic microbiota ('Ruminococcus bicirculans') reveals two chromosomes and a selective capacity to utilize plant glucans.</title>
        <authorList>
            <consortium name="NISC Comparative Sequencing Program"/>
            <person name="Wegmann U."/>
            <person name="Louis P."/>
            <person name="Goesmann A."/>
            <person name="Henrissat B."/>
            <person name="Duncan S.H."/>
            <person name="Flint H.J."/>
        </authorList>
    </citation>
    <scope>NUCLEOTIDE SEQUENCE</scope>
    <source>
        <strain evidence="12">CGMCC 1.12707</strain>
    </source>
</reference>
<comment type="similarity">
    <text evidence="10">Belongs to the MsrA Met sulfoxide reductase family.</text>
</comment>
<evidence type="ECO:0000313" key="15">
    <source>
        <dbReference type="Proteomes" id="UP000650994"/>
    </source>
</evidence>
<dbReference type="InterPro" id="IPR036509">
    <property type="entry name" value="Met_Sox_Rdtase_MsrA_sf"/>
</dbReference>
<keyword evidence="4" id="KW-0511">Multifunctional enzyme</keyword>
<evidence type="ECO:0000256" key="7">
    <source>
        <dbReference type="ARBA" id="ARBA00048488"/>
    </source>
</evidence>
<dbReference type="InterPro" id="IPR002569">
    <property type="entry name" value="Met_Sox_Rdtase_MsrA_dom"/>
</dbReference>
<proteinExistence type="inferred from homology"/>
<reference evidence="15" key="4">
    <citation type="journal article" date="2019" name="Int. J. Syst. Evol. Microbiol.">
        <title>The Global Catalogue of Microorganisms (GCM) 10K type strain sequencing project: providing services to taxonomists for standard genome sequencing and annotation.</title>
        <authorList>
            <consortium name="The Broad Institute Genomics Platform"/>
            <consortium name="The Broad Institute Genome Sequencing Center for Infectious Disease"/>
            <person name="Wu L."/>
            <person name="Ma J."/>
        </authorList>
    </citation>
    <scope>NUCLEOTIDE SEQUENCE [LARGE SCALE GENOMIC DNA]</scope>
    <source>
        <strain evidence="15">CGMCC 1.12707</strain>
    </source>
</reference>
<comment type="similarity">
    <text evidence="9">Belongs to the MsrB Met sulfoxide reductase family.</text>
</comment>
<evidence type="ECO:0000256" key="1">
    <source>
        <dbReference type="ARBA" id="ARBA00008076"/>
    </source>
</evidence>
<dbReference type="Proteomes" id="UP000184120">
    <property type="component" value="Unassembled WGS sequence"/>
</dbReference>
<comment type="similarity">
    <text evidence="2">In the N-terminal section; belongs to the MsrA Met sulfoxide reductase family.</text>
</comment>
<organism evidence="13 14">
    <name type="scientific">Chishuiella changwenlii</name>
    <dbReference type="NCBI Taxonomy" id="1434701"/>
    <lineage>
        <taxon>Bacteria</taxon>
        <taxon>Pseudomonadati</taxon>
        <taxon>Bacteroidota</taxon>
        <taxon>Flavobacteriia</taxon>
        <taxon>Flavobacteriales</taxon>
        <taxon>Weeksellaceae</taxon>
        <taxon>Chishuiella</taxon>
    </lineage>
</organism>
<dbReference type="SUPFAM" id="SSF55068">
    <property type="entry name" value="Peptide methionine sulfoxide reductase"/>
    <property type="match status" value="1"/>
</dbReference>